<feature type="transmembrane region" description="Helical" evidence="1">
    <location>
        <begin position="89"/>
        <end position="108"/>
    </location>
</feature>
<feature type="transmembrane region" description="Helical" evidence="1">
    <location>
        <begin position="120"/>
        <end position="138"/>
    </location>
</feature>
<dbReference type="AlphaFoldDB" id="A0A6J7JMN6"/>
<protein>
    <submittedName>
        <fullName evidence="2">Unannotated protein</fullName>
    </submittedName>
</protein>
<keyword evidence="1" id="KW-0472">Membrane</keyword>
<evidence type="ECO:0000313" key="2">
    <source>
        <dbReference type="EMBL" id="CAB4944019.1"/>
    </source>
</evidence>
<dbReference type="EMBL" id="CAFBNL010000008">
    <property type="protein sequence ID" value="CAB4944019.1"/>
    <property type="molecule type" value="Genomic_DNA"/>
</dbReference>
<proteinExistence type="predicted"/>
<name>A0A6J7JMN6_9ZZZZ</name>
<accession>A0A6J7JMN6</accession>
<gene>
    <name evidence="2" type="ORF">UFOPK3789_00255</name>
</gene>
<keyword evidence="1" id="KW-0812">Transmembrane</keyword>
<sequence>MSLHLPPPSPTTRLCKGAFEIEALNTFHGYWGYLSIVANAVAGVAALLAWRIERLRGRTVWALTIAAEVAILIQVLLGVILVASNKYEAPRFHMFYGFVIFITVGLLFQYRASMRGRLEMLYGFGGLFVMGLGIRAVLQVMK</sequence>
<keyword evidence="1" id="KW-1133">Transmembrane helix</keyword>
<feature type="transmembrane region" description="Helical" evidence="1">
    <location>
        <begin position="60"/>
        <end position="83"/>
    </location>
</feature>
<reference evidence="2" key="1">
    <citation type="submission" date="2020-05" db="EMBL/GenBank/DDBJ databases">
        <authorList>
            <person name="Chiriac C."/>
            <person name="Salcher M."/>
            <person name="Ghai R."/>
            <person name="Kavagutti S V."/>
        </authorList>
    </citation>
    <scope>NUCLEOTIDE SEQUENCE</scope>
</reference>
<evidence type="ECO:0000256" key="1">
    <source>
        <dbReference type="SAM" id="Phobius"/>
    </source>
</evidence>
<organism evidence="2">
    <name type="scientific">freshwater metagenome</name>
    <dbReference type="NCBI Taxonomy" id="449393"/>
    <lineage>
        <taxon>unclassified sequences</taxon>
        <taxon>metagenomes</taxon>
        <taxon>ecological metagenomes</taxon>
    </lineage>
</organism>
<feature type="transmembrane region" description="Helical" evidence="1">
    <location>
        <begin position="30"/>
        <end position="48"/>
    </location>
</feature>